<reference evidence="2" key="1">
    <citation type="journal article" date="2024" name="BMC Genomics">
        <title>Functional annotation of a divergent genome using sequence and structure-based similarity.</title>
        <authorList>
            <person name="Svedberg D."/>
            <person name="Winiger R.R."/>
            <person name="Berg A."/>
            <person name="Sharma H."/>
            <person name="Tellgren-Roth C."/>
            <person name="Debrunner-Vossbrinck B.A."/>
            <person name="Vossbrinck C.R."/>
            <person name="Barandun J."/>
        </authorList>
    </citation>
    <scope>NUCLEOTIDE SEQUENCE</scope>
    <source>
        <strain evidence="2">Illinois isolate</strain>
    </source>
</reference>
<dbReference type="Proteomes" id="UP001334084">
    <property type="component" value="Chromosome 2"/>
</dbReference>
<name>A0AAX4J9K2_9MICR</name>
<evidence type="ECO:0000313" key="3">
    <source>
        <dbReference type="Proteomes" id="UP001334084"/>
    </source>
</evidence>
<dbReference type="AlphaFoldDB" id="A0AAX4J9K2"/>
<gene>
    <name evidence="2" type="ORF">VNE69_02167</name>
</gene>
<dbReference type="KEGG" id="vnx:VNE69_02167"/>
<proteinExistence type="predicted"/>
<dbReference type="RefSeq" id="XP_065328790.1">
    <property type="nucleotide sequence ID" value="XM_065472718.1"/>
</dbReference>
<organism evidence="2 3">
    <name type="scientific">Vairimorpha necatrix</name>
    <dbReference type="NCBI Taxonomy" id="6039"/>
    <lineage>
        <taxon>Eukaryota</taxon>
        <taxon>Fungi</taxon>
        <taxon>Fungi incertae sedis</taxon>
        <taxon>Microsporidia</taxon>
        <taxon>Nosematidae</taxon>
        <taxon>Vairimorpha</taxon>
    </lineage>
</organism>
<evidence type="ECO:0000313" key="2">
    <source>
        <dbReference type="EMBL" id="WUR02645.1"/>
    </source>
</evidence>
<dbReference type="GeneID" id="90540457"/>
<feature type="domain" description="ISXO2-like transposase" evidence="1">
    <location>
        <begin position="3"/>
        <end position="59"/>
    </location>
</feature>
<dbReference type="InterPro" id="IPR024445">
    <property type="entry name" value="Tnp_ISXO2-like"/>
</dbReference>
<protein>
    <submittedName>
        <fullName evidence="2">DDE-TNP-IS1595 domain-containing protein</fullName>
    </submittedName>
</protein>
<evidence type="ECO:0000259" key="1">
    <source>
        <dbReference type="Pfam" id="PF12762"/>
    </source>
</evidence>
<keyword evidence="3" id="KW-1185">Reference proteome</keyword>
<dbReference type="EMBL" id="CP142727">
    <property type="protein sequence ID" value="WUR02645.1"/>
    <property type="molecule type" value="Genomic_DNA"/>
</dbReference>
<sequence length="100" mass="12027">MIIMILVDDSKSKTLKEIIKNYVYSESIIHSDCSESHLKLKEYFSEHKIVNHSLEFWIKNETSTRNRTRTLITGSLIRYMLRRNFEDDLFTNSIKLNFFF</sequence>
<dbReference type="Pfam" id="PF12762">
    <property type="entry name" value="DDE_Tnp_IS1595"/>
    <property type="match status" value="1"/>
</dbReference>
<accession>A0AAX4J9K2</accession>